<keyword evidence="2" id="KW-0812">Transmembrane</keyword>
<feature type="compositionally biased region" description="Low complexity" evidence="1">
    <location>
        <begin position="105"/>
        <end position="115"/>
    </location>
</feature>
<feature type="compositionally biased region" description="Low complexity" evidence="1">
    <location>
        <begin position="159"/>
        <end position="171"/>
    </location>
</feature>
<keyword evidence="2" id="KW-0472">Membrane</keyword>
<keyword evidence="4" id="KW-1185">Reference proteome</keyword>
<dbReference type="RefSeq" id="WP_014387910.1">
    <property type="nucleotide sequence ID" value="NC_017025.1"/>
</dbReference>
<dbReference type="AlphaFoldDB" id="H8XTH1"/>
<evidence type="ECO:0008006" key="5">
    <source>
        <dbReference type="Google" id="ProtNLM"/>
    </source>
</evidence>
<reference evidence="3 4" key="1">
    <citation type="journal article" date="2012" name="J. Bacteriol.">
        <title>Complete Genome Sequence of Flavobacterium indicum GPSTA100-9T, Isolated from Warm Spring Water.</title>
        <authorList>
            <person name="Barbier P."/>
            <person name="Houel A."/>
            <person name="Loux V."/>
            <person name="Poulain J."/>
            <person name="Bernardet J.F."/>
            <person name="Touchon M."/>
            <person name="Duchaud E."/>
        </authorList>
    </citation>
    <scope>NUCLEOTIDE SEQUENCE [LARGE SCALE GENOMIC DNA]</scope>
    <source>
        <strain evidence="4">DSM 17447 / CIP 109464 / GPTSA100-9</strain>
    </source>
</reference>
<dbReference type="HOGENOM" id="CLU_082077_0_0_10"/>
<evidence type="ECO:0000256" key="1">
    <source>
        <dbReference type="SAM" id="MobiDB-lite"/>
    </source>
</evidence>
<protein>
    <recommendedName>
        <fullName evidence="5">Outer membrane transport energization protein TonB</fullName>
    </recommendedName>
</protein>
<accession>H8XTH1</accession>
<dbReference type="PATRIC" id="fig|1094466.5.peg.773"/>
<feature type="transmembrane region" description="Helical" evidence="2">
    <location>
        <begin position="15"/>
        <end position="35"/>
    </location>
</feature>
<feature type="compositionally biased region" description="Gly residues" evidence="1">
    <location>
        <begin position="172"/>
        <end position="208"/>
    </location>
</feature>
<dbReference type="STRING" id="1094466.KQS_03940"/>
<gene>
    <name evidence="3" type="ordered locus">KQS_03940</name>
</gene>
<dbReference type="EMBL" id="HE774682">
    <property type="protein sequence ID" value="CCG52768.1"/>
    <property type="molecule type" value="Genomic_DNA"/>
</dbReference>
<evidence type="ECO:0000313" key="4">
    <source>
        <dbReference type="Proteomes" id="UP000007599"/>
    </source>
</evidence>
<sequence length="295" mass="30450">MKVQNENKNNEKKSIAIALFIYMTIIAIMFFIRFWPPYGKTEALIAKGGGGGGATVNFGDSDLGKGDDYLSETLEVKMQETSKATPEENVPDEILTQDNVGAEVKTPPKTNITTKNKPKDTKPVENTTPVKKTNSALTNMLKGKNKGGDGDDNVGGNKGKSNGDLNSNSYYGNGGSGGGTGGGNGTGNGTGNGSGNGSGSGSGSGGGASYNLAGRRPARIPEVGNSCNSFGKVVIEVIVDKAGNTISASNGKGTKADACLIALARQYALKTKWQASDTAADKQIGTITYNFKNTD</sequence>
<dbReference type="Proteomes" id="UP000007599">
    <property type="component" value="Chromosome I"/>
</dbReference>
<evidence type="ECO:0000313" key="3">
    <source>
        <dbReference type="EMBL" id="CCG52768.1"/>
    </source>
</evidence>
<evidence type="ECO:0000256" key="2">
    <source>
        <dbReference type="SAM" id="Phobius"/>
    </source>
</evidence>
<organism evidence="3 4">
    <name type="scientific">Flavobacterium indicum (strain DSM 17447 / CIP 109464 / GPTSA100-9)</name>
    <dbReference type="NCBI Taxonomy" id="1094466"/>
    <lineage>
        <taxon>Bacteria</taxon>
        <taxon>Pseudomonadati</taxon>
        <taxon>Bacteroidota</taxon>
        <taxon>Flavobacteriia</taxon>
        <taxon>Flavobacteriales</taxon>
        <taxon>Flavobacteriaceae</taxon>
        <taxon>Flavobacterium</taxon>
    </lineage>
</organism>
<feature type="region of interest" description="Disordered" evidence="1">
    <location>
        <begin position="100"/>
        <end position="210"/>
    </location>
</feature>
<dbReference type="eggNOG" id="COG0810">
    <property type="taxonomic scope" value="Bacteria"/>
</dbReference>
<keyword evidence="2" id="KW-1133">Transmembrane helix</keyword>
<dbReference type="OrthoDB" id="676306at2"/>
<reference evidence="4" key="2">
    <citation type="submission" date="2012-03" db="EMBL/GenBank/DDBJ databases">
        <title>Complete genome sequence of Flavobacterium indicum GPTSA100-9T, isolated from warm spring water.</title>
        <authorList>
            <person name="Barbier P."/>
            <person name="Houel A."/>
            <person name="Loux V."/>
            <person name="Poulain J."/>
            <person name="Bernardet J.-F."/>
            <person name="Touchon M."/>
            <person name="Duchaud E."/>
        </authorList>
    </citation>
    <scope>NUCLEOTIDE SEQUENCE [LARGE SCALE GENOMIC DNA]</scope>
    <source>
        <strain evidence="4">DSM 17447 / CIP 109464 / GPTSA100-9</strain>
    </source>
</reference>
<proteinExistence type="predicted"/>
<name>H8XTH1_FLAIG</name>
<dbReference type="KEGG" id="fin:KQS_03940"/>
<feature type="compositionally biased region" description="Polar residues" evidence="1">
    <location>
        <begin position="124"/>
        <end position="138"/>
    </location>
</feature>